<keyword evidence="1" id="KW-0554">One-carbon metabolism</keyword>
<dbReference type="InterPro" id="IPR022636">
    <property type="entry name" value="S-AdoMet_synthetase_sfam"/>
</dbReference>
<dbReference type="GO" id="GO:0046872">
    <property type="term" value="F:metal ion binding"/>
    <property type="evidence" value="ECO:0007669"/>
    <property type="project" value="UniProtKB-KW"/>
</dbReference>
<evidence type="ECO:0000313" key="12">
    <source>
        <dbReference type="Proteomes" id="UP000176501"/>
    </source>
</evidence>
<evidence type="ECO:0000256" key="7">
    <source>
        <dbReference type="ARBA" id="ARBA00022958"/>
    </source>
</evidence>
<dbReference type="Pfam" id="PF02773">
    <property type="entry name" value="S-AdoMet_synt_C"/>
    <property type="match status" value="1"/>
</dbReference>
<dbReference type="Proteomes" id="UP000176501">
    <property type="component" value="Unassembled WGS sequence"/>
</dbReference>
<proteinExistence type="predicted"/>
<dbReference type="GO" id="GO:0006730">
    <property type="term" value="P:one-carbon metabolic process"/>
    <property type="evidence" value="ECO:0007669"/>
    <property type="project" value="UniProtKB-KW"/>
</dbReference>
<keyword evidence="3" id="KW-0479">Metal-binding</keyword>
<evidence type="ECO:0000256" key="3">
    <source>
        <dbReference type="ARBA" id="ARBA00022723"/>
    </source>
</evidence>
<dbReference type="GO" id="GO:0006556">
    <property type="term" value="P:S-adenosylmethionine biosynthetic process"/>
    <property type="evidence" value="ECO:0007669"/>
    <property type="project" value="InterPro"/>
</dbReference>
<dbReference type="InterPro" id="IPR022630">
    <property type="entry name" value="S-AdoMet_synt_C"/>
</dbReference>
<comment type="caution">
    <text evidence="11">The sequence shown here is derived from an EMBL/GenBank/DDBJ whole genome shotgun (WGS) entry which is preliminary data.</text>
</comment>
<dbReference type="PANTHER" id="PTHR11964">
    <property type="entry name" value="S-ADENOSYLMETHIONINE SYNTHETASE"/>
    <property type="match status" value="1"/>
</dbReference>
<sequence>MRKAAEAVTQGHPDKVCDQIADAIVDEYLRRDPAARVNVGVLGSRGMIVVGGEVRSRADFDVAALVKQAYADTGYADEAEVFVNVNVADEPLRGARVPADAAVVNGYATKETREMLPRAFVFANNMARRLDDLRRTDPSFSWLLPNGKVQVVAERDRVTCVTIQVAHAQNIALNDVRTAILERVVSPMVGEDGVQLHVNPNGAFVHAGFAASSGMSGNKLASDTYGGLIPHGDASISGRDPGCAKRAGLYAARAAARWLVEQGLASSALVTAAYAPGRAEPVHLEASGVSEKSRGSKMDYANLVKAQFDFRPDAIVERFDLLRPIYRQTASYGHFGRPGFSWEETVK</sequence>
<dbReference type="SUPFAM" id="SSF55973">
    <property type="entry name" value="S-adenosylmethionine synthetase"/>
    <property type="match status" value="3"/>
</dbReference>
<dbReference type="GO" id="GO:0005524">
    <property type="term" value="F:ATP binding"/>
    <property type="evidence" value="ECO:0007669"/>
    <property type="project" value="UniProtKB-KW"/>
</dbReference>
<dbReference type="Gene3D" id="3.30.300.10">
    <property type="match status" value="3"/>
</dbReference>
<evidence type="ECO:0008006" key="13">
    <source>
        <dbReference type="Google" id="ProtNLM"/>
    </source>
</evidence>
<dbReference type="GO" id="GO:0004478">
    <property type="term" value="F:methionine adenosyltransferase activity"/>
    <property type="evidence" value="ECO:0007669"/>
    <property type="project" value="InterPro"/>
</dbReference>
<evidence type="ECO:0000256" key="5">
    <source>
        <dbReference type="ARBA" id="ARBA00022840"/>
    </source>
</evidence>
<accession>A0A1F7W4G0</accession>
<evidence type="ECO:0000259" key="8">
    <source>
        <dbReference type="Pfam" id="PF00438"/>
    </source>
</evidence>
<feature type="domain" description="S-adenosylmethionine synthetase N-terminal" evidence="8">
    <location>
        <begin position="5"/>
        <end position="82"/>
    </location>
</feature>
<feature type="domain" description="S-adenosylmethionine synthetase central" evidence="9">
    <location>
        <begin position="100"/>
        <end position="204"/>
    </location>
</feature>
<gene>
    <name evidence="11" type="ORF">A2304_00355</name>
</gene>
<dbReference type="InterPro" id="IPR002133">
    <property type="entry name" value="S-AdoMet_synthetase"/>
</dbReference>
<keyword evidence="4" id="KW-0547">Nucleotide-binding</keyword>
<reference evidence="11 12" key="1">
    <citation type="journal article" date="2016" name="Nat. Commun.">
        <title>Thousands of microbial genomes shed light on interconnected biogeochemical processes in an aquifer system.</title>
        <authorList>
            <person name="Anantharaman K."/>
            <person name="Brown C.T."/>
            <person name="Hug L.A."/>
            <person name="Sharon I."/>
            <person name="Castelle C.J."/>
            <person name="Probst A.J."/>
            <person name="Thomas B.C."/>
            <person name="Singh A."/>
            <person name="Wilkins M.J."/>
            <person name="Karaoz U."/>
            <person name="Brodie E.L."/>
            <person name="Williams K.H."/>
            <person name="Hubbard S.S."/>
            <person name="Banfield J.F."/>
        </authorList>
    </citation>
    <scope>NUCLEOTIDE SEQUENCE [LARGE SCALE GENOMIC DNA]</scope>
</reference>
<keyword evidence="7" id="KW-0630">Potassium</keyword>
<evidence type="ECO:0000259" key="9">
    <source>
        <dbReference type="Pfam" id="PF02772"/>
    </source>
</evidence>
<evidence type="ECO:0000256" key="6">
    <source>
        <dbReference type="ARBA" id="ARBA00022842"/>
    </source>
</evidence>
<keyword evidence="2" id="KW-0808">Transferase</keyword>
<dbReference type="InterPro" id="IPR022628">
    <property type="entry name" value="S-AdoMet_synt_N"/>
</dbReference>
<evidence type="ECO:0000256" key="1">
    <source>
        <dbReference type="ARBA" id="ARBA00022563"/>
    </source>
</evidence>
<evidence type="ECO:0000259" key="10">
    <source>
        <dbReference type="Pfam" id="PF02773"/>
    </source>
</evidence>
<protein>
    <recommendedName>
        <fullName evidence="13">Methionine adenosyltransferase</fullName>
    </recommendedName>
</protein>
<keyword evidence="5" id="KW-0067">ATP-binding</keyword>
<dbReference type="Pfam" id="PF00438">
    <property type="entry name" value="S-AdoMet_synt_N"/>
    <property type="match status" value="1"/>
</dbReference>
<evidence type="ECO:0000256" key="2">
    <source>
        <dbReference type="ARBA" id="ARBA00022679"/>
    </source>
</evidence>
<dbReference type="InterPro" id="IPR022629">
    <property type="entry name" value="S-AdoMet_synt_central"/>
</dbReference>
<dbReference type="Pfam" id="PF02772">
    <property type="entry name" value="S-AdoMet_synt_M"/>
    <property type="match status" value="1"/>
</dbReference>
<dbReference type="AlphaFoldDB" id="A0A1F7W4G0"/>
<dbReference type="EMBL" id="MGFE01000030">
    <property type="protein sequence ID" value="OGL97702.1"/>
    <property type="molecule type" value="Genomic_DNA"/>
</dbReference>
<evidence type="ECO:0000256" key="4">
    <source>
        <dbReference type="ARBA" id="ARBA00022741"/>
    </source>
</evidence>
<name>A0A1F7W4G0_9BACT</name>
<keyword evidence="6" id="KW-0460">Magnesium</keyword>
<organism evidence="11 12">
    <name type="scientific">Candidatus Uhrbacteria bacterium RIFOXYB2_FULL_57_15</name>
    <dbReference type="NCBI Taxonomy" id="1802422"/>
    <lineage>
        <taxon>Bacteria</taxon>
        <taxon>Candidatus Uhriibacteriota</taxon>
    </lineage>
</organism>
<evidence type="ECO:0000313" key="11">
    <source>
        <dbReference type="EMBL" id="OGL97702.1"/>
    </source>
</evidence>
<feature type="domain" description="S-adenosylmethionine synthetase C-terminal" evidence="10">
    <location>
        <begin position="208"/>
        <end position="343"/>
    </location>
</feature>